<evidence type="ECO:0000313" key="2">
    <source>
        <dbReference type="EMBL" id="POM23462.1"/>
    </source>
</evidence>
<gene>
    <name evidence="2" type="ORF">BTM25_46150</name>
</gene>
<dbReference type="PANTHER" id="PTHR35525">
    <property type="entry name" value="BLL6575 PROTEIN"/>
    <property type="match status" value="1"/>
</dbReference>
<evidence type="ECO:0000313" key="3">
    <source>
        <dbReference type="Proteomes" id="UP000242367"/>
    </source>
</evidence>
<keyword evidence="3" id="KW-1185">Reference proteome</keyword>
<name>A0A2P4UEM4_9ACTN</name>
<dbReference type="Pfam" id="PF07336">
    <property type="entry name" value="ABATE"/>
    <property type="match status" value="1"/>
</dbReference>
<proteinExistence type="predicted"/>
<accession>A0A2P4UEM4</accession>
<protein>
    <submittedName>
        <fullName evidence="2">CGNR zinc finger</fullName>
    </submittedName>
</protein>
<reference evidence="2 3" key="1">
    <citation type="journal article" date="2017" name="Chemistry">
        <title>Isolation, Biosynthesis and Chemical Modifications of Rubterolones A-F: Rare Tropolone Alkaloids from Actinomadura sp. 5-2.</title>
        <authorList>
            <person name="Guo H."/>
            <person name="Benndorf R."/>
            <person name="Leichnitz D."/>
            <person name="Klassen J.L."/>
            <person name="Vollmers J."/>
            <person name="Gorls H."/>
            <person name="Steinacker M."/>
            <person name="Weigel C."/>
            <person name="Dahse H.M."/>
            <person name="Kaster A.K."/>
            <person name="de Beer Z.W."/>
            <person name="Poulsen M."/>
            <person name="Beemelmanns C."/>
        </authorList>
    </citation>
    <scope>NUCLEOTIDE SEQUENCE [LARGE SCALE GENOMIC DNA]</scope>
    <source>
        <strain evidence="2 3">5-2</strain>
    </source>
</reference>
<organism evidence="2 3">
    <name type="scientific">Actinomadura rubteroloni</name>
    <dbReference type="NCBI Taxonomy" id="1926885"/>
    <lineage>
        <taxon>Bacteria</taxon>
        <taxon>Bacillati</taxon>
        <taxon>Actinomycetota</taxon>
        <taxon>Actinomycetes</taxon>
        <taxon>Streptosporangiales</taxon>
        <taxon>Thermomonosporaceae</taxon>
        <taxon>Actinomadura</taxon>
    </lineage>
</organism>
<dbReference type="PANTHER" id="PTHR35525:SF3">
    <property type="entry name" value="BLL6575 PROTEIN"/>
    <property type="match status" value="1"/>
</dbReference>
<dbReference type="Proteomes" id="UP000242367">
    <property type="component" value="Unassembled WGS sequence"/>
</dbReference>
<dbReference type="EMBL" id="MTBP01000003">
    <property type="protein sequence ID" value="POM23462.1"/>
    <property type="molecule type" value="Genomic_DNA"/>
</dbReference>
<dbReference type="InterPro" id="IPR010852">
    <property type="entry name" value="ABATE"/>
</dbReference>
<dbReference type="SUPFAM" id="SSF160904">
    <property type="entry name" value="Jann2411-like"/>
    <property type="match status" value="1"/>
</dbReference>
<evidence type="ECO:0000259" key="1">
    <source>
        <dbReference type="Pfam" id="PF11706"/>
    </source>
</evidence>
<comment type="caution">
    <text evidence="2">The sequence shown here is derived from an EMBL/GenBank/DDBJ whole genome shotgun (WGS) entry which is preliminary data.</text>
</comment>
<sequence length="189" mass="20296">MRADPGNGSRAVRITGYRSKAVGAAVALVNAVADGTDGPDALRALLRDHDFFWQDFDPAEAGAYRAWGRTLRAFFTAEDPEAAVALLNELMLATPMHPHLAAHGGFGLHLHYAPPSASLAERFRATTLMQLSELLCEHGLSRTGVCAADGCDRVYADASRAGRRRFCSEACANRTNVAAFRARRRGPAG</sequence>
<feature type="domain" description="Zinc finger CGNR" evidence="1">
    <location>
        <begin position="142"/>
        <end position="184"/>
    </location>
</feature>
<dbReference type="AlphaFoldDB" id="A0A2P4UEM4"/>
<dbReference type="Gene3D" id="1.10.3300.10">
    <property type="entry name" value="Jann2411-like domain"/>
    <property type="match status" value="1"/>
</dbReference>
<dbReference type="InterPro" id="IPR023286">
    <property type="entry name" value="ABATE_dom_sf"/>
</dbReference>
<dbReference type="Pfam" id="PF11706">
    <property type="entry name" value="zf-CGNR"/>
    <property type="match status" value="1"/>
</dbReference>
<dbReference type="RefSeq" id="WP_146059118.1">
    <property type="nucleotide sequence ID" value="NZ_MTBP01000003.1"/>
</dbReference>
<dbReference type="InterPro" id="IPR021005">
    <property type="entry name" value="Znf_CGNR"/>
</dbReference>